<accession>S4NG98</accession>
<reference evidence="3" key="1">
    <citation type="journal article" date="2013" name="Genome">
        <title>Draft Genome Sequences of Porphyromonas crevioricanis JCM 15906T and Porphyromonas cansulci JCM 13913T Isolated from a Canine Oral Cavity.</title>
        <authorList>
            <person name="Sakamoto M."/>
            <person name="Tanaka N."/>
            <person name="Shiwa Y."/>
            <person name="Yoshikawa H."/>
            <person name="Ohkuma M."/>
        </authorList>
    </citation>
    <scope>NUCLEOTIDE SEQUENCE [LARGE SCALE GENOMIC DNA]</scope>
    <source>
        <strain evidence="3">JCM 15906</strain>
    </source>
</reference>
<reference evidence="2 3" key="2">
    <citation type="journal article" date="2013" name="Genome Announc.">
        <title>Draft Genome Sequences of Porphyromonas crevioricanis JCM 15906T and Porphyromonas cansulci JCM 13913T Isolated from a Canine Oral Cavity.</title>
        <authorList>
            <person name="Sakamoto M."/>
            <person name="Tanaka N."/>
            <person name="Shiwa Y."/>
            <person name="Yoshikawa H."/>
            <person name="Ohkuma M."/>
        </authorList>
    </citation>
    <scope>NUCLEOTIDE SEQUENCE [LARGE SCALE GENOMIC DNA]</scope>
    <source>
        <strain evidence="2 3">JCM 15906</strain>
    </source>
</reference>
<dbReference type="Proteomes" id="UP000018031">
    <property type="component" value="Unassembled WGS sequence"/>
</dbReference>
<gene>
    <name evidence="2" type="ORF">PORCRE_417</name>
</gene>
<sequence length="40" mass="4499">MHFGVPVKQTREALGLSHGVMVAQQVLVLFVKVRILVRQL</sequence>
<organism evidence="2 3">
    <name type="scientific">Porphyromonas crevioricanis JCM 15906</name>
    <dbReference type="NCBI Taxonomy" id="1305617"/>
    <lineage>
        <taxon>Bacteria</taxon>
        <taxon>Pseudomonadati</taxon>
        <taxon>Bacteroidota</taxon>
        <taxon>Bacteroidia</taxon>
        <taxon>Bacteroidales</taxon>
        <taxon>Porphyromonadaceae</taxon>
        <taxon>Porphyromonas</taxon>
    </lineage>
</organism>
<evidence type="ECO:0000313" key="2">
    <source>
        <dbReference type="EMBL" id="GAD04722.1"/>
    </source>
</evidence>
<protein>
    <submittedName>
        <fullName evidence="2">Uncharacterized protein</fullName>
    </submittedName>
</protein>
<keyword evidence="1" id="KW-1133">Transmembrane helix</keyword>
<keyword evidence="1" id="KW-0812">Transmembrane</keyword>
<evidence type="ECO:0000256" key="1">
    <source>
        <dbReference type="SAM" id="Phobius"/>
    </source>
</evidence>
<dbReference type="AlphaFoldDB" id="S4NG98"/>
<dbReference type="EMBL" id="BAOU01000010">
    <property type="protein sequence ID" value="GAD04722.1"/>
    <property type="molecule type" value="Genomic_DNA"/>
</dbReference>
<name>S4NG98_9PORP</name>
<proteinExistence type="predicted"/>
<keyword evidence="1" id="KW-0472">Membrane</keyword>
<evidence type="ECO:0000313" key="3">
    <source>
        <dbReference type="Proteomes" id="UP000018031"/>
    </source>
</evidence>
<comment type="caution">
    <text evidence="2">The sequence shown here is derived from an EMBL/GenBank/DDBJ whole genome shotgun (WGS) entry which is preliminary data.</text>
</comment>
<feature type="transmembrane region" description="Helical" evidence="1">
    <location>
        <begin position="20"/>
        <end position="37"/>
    </location>
</feature>